<dbReference type="Pfam" id="PF01042">
    <property type="entry name" value="Ribonuc_L-PSP"/>
    <property type="match status" value="1"/>
</dbReference>
<reference evidence="1 2" key="1">
    <citation type="submission" date="2020-01" db="EMBL/GenBank/DDBJ databases">
        <title>Identification and distribution of gene clusters putatively required for synthesis of sphingolipid metabolism inhibitors in phylogenetically diverse species of the filamentous fungus Fusarium.</title>
        <authorList>
            <person name="Kim H.-S."/>
            <person name="Busman M."/>
            <person name="Brown D.W."/>
            <person name="Divon H."/>
            <person name="Uhlig S."/>
            <person name="Proctor R.H."/>
        </authorList>
    </citation>
    <scope>NUCLEOTIDE SEQUENCE [LARGE SCALE GENOMIC DNA]</scope>
    <source>
        <strain evidence="1 2">NRRL 20459</strain>
    </source>
</reference>
<evidence type="ECO:0000313" key="1">
    <source>
        <dbReference type="EMBL" id="KAF4464166.1"/>
    </source>
</evidence>
<dbReference type="Gene3D" id="3.30.1330.40">
    <property type="entry name" value="RutC-like"/>
    <property type="match status" value="1"/>
</dbReference>
<accession>A0A8H4L8F7</accession>
<dbReference type="SUPFAM" id="SSF55298">
    <property type="entry name" value="YjgF-like"/>
    <property type="match status" value="1"/>
</dbReference>
<proteinExistence type="predicted"/>
<dbReference type="OrthoDB" id="309640at2759"/>
<name>A0A8H4L8F7_9HYPO</name>
<gene>
    <name evidence="1" type="ORF">FALBO_8988</name>
</gene>
<keyword evidence="2" id="KW-1185">Reference proteome</keyword>
<dbReference type="InterPro" id="IPR006175">
    <property type="entry name" value="YjgF/YER057c/UK114"/>
</dbReference>
<dbReference type="Proteomes" id="UP000554235">
    <property type="component" value="Unassembled WGS sequence"/>
</dbReference>
<sequence length="138" mass="14845">MSFPVRYQFLPGPVGEMLRSSSLATTASIPLTGKLIITTGHVGVNLETGELVTSSIEDEFNAIFDCLDAALRNAGVSRGLASAHKLVAYFTRAEDEATMLAIFRKRYPGHTPTWTSVVVTGLVNPRMHAEVQAEAIAP</sequence>
<protein>
    <submittedName>
        <fullName evidence="1">Endoribonuclease l-psp family</fullName>
    </submittedName>
</protein>
<dbReference type="AlphaFoldDB" id="A0A8H4L8F7"/>
<dbReference type="InterPro" id="IPR035959">
    <property type="entry name" value="RutC-like_sf"/>
</dbReference>
<dbReference type="EMBL" id="JAADYS010001231">
    <property type="protein sequence ID" value="KAF4464166.1"/>
    <property type="molecule type" value="Genomic_DNA"/>
</dbReference>
<organism evidence="1 2">
    <name type="scientific">Fusarium albosuccineum</name>
    <dbReference type="NCBI Taxonomy" id="1237068"/>
    <lineage>
        <taxon>Eukaryota</taxon>
        <taxon>Fungi</taxon>
        <taxon>Dikarya</taxon>
        <taxon>Ascomycota</taxon>
        <taxon>Pezizomycotina</taxon>
        <taxon>Sordariomycetes</taxon>
        <taxon>Hypocreomycetidae</taxon>
        <taxon>Hypocreales</taxon>
        <taxon>Nectriaceae</taxon>
        <taxon>Fusarium</taxon>
        <taxon>Fusarium decemcellulare species complex</taxon>
    </lineage>
</organism>
<evidence type="ECO:0000313" key="2">
    <source>
        <dbReference type="Proteomes" id="UP000554235"/>
    </source>
</evidence>
<comment type="caution">
    <text evidence="1">The sequence shown here is derived from an EMBL/GenBank/DDBJ whole genome shotgun (WGS) entry which is preliminary data.</text>
</comment>